<dbReference type="PANTHER" id="PTHR43280:SF29">
    <property type="entry name" value="ARAC-FAMILY TRANSCRIPTIONAL REGULATOR"/>
    <property type="match status" value="1"/>
</dbReference>
<dbReference type="InterPro" id="IPR009057">
    <property type="entry name" value="Homeodomain-like_sf"/>
</dbReference>
<keyword evidence="2" id="KW-0238">DNA-binding</keyword>
<dbReference type="RefSeq" id="WP_377978648.1">
    <property type="nucleotide sequence ID" value="NZ_JBBKXY010000002.1"/>
</dbReference>
<keyword evidence="4" id="KW-1133">Transmembrane helix</keyword>
<dbReference type="InterPro" id="IPR018060">
    <property type="entry name" value="HTH_AraC"/>
</dbReference>
<evidence type="ECO:0000256" key="1">
    <source>
        <dbReference type="ARBA" id="ARBA00023015"/>
    </source>
</evidence>
<evidence type="ECO:0000256" key="4">
    <source>
        <dbReference type="SAM" id="Phobius"/>
    </source>
</evidence>
<dbReference type="PANTHER" id="PTHR43280">
    <property type="entry name" value="ARAC-FAMILY TRANSCRIPTIONAL REGULATOR"/>
    <property type="match status" value="1"/>
</dbReference>
<dbReference type="Proteomes" id="UP001598112">
    <property type="component" value="Unassembled WGS sequence"/>
</dbReference>
<protein>
    <submittedName>
        <fullName evidence="6">Helix-turn-helix domain-containing protein</fullName>
    </submittedName>
</protein>
<dbReference type="EMBL" id="JBBKXY010000002">
    <property type="protein sequence ID" value="MFD3293398.1"/>
    <property type="molecule type" value="Genomic_DNA"/>
</dbReference>
<proteinExistence type="predicted"/>
<name>A0ABW6DDM0_9BACT</name>
<dbReference type="SUPFAM" id="SSF46689">
    <property type="entry name" value="Homeodomain-like"/>
    <property type="match status" value="1"/>
</dbReference>
<feature type="transmembrane region" description="Helical" evidence="4">
    <location>
        <begin position="32"/>
        <end position="53"/>
    </location>
</feature>
<evidence type="ECO:0000313" key="7">
    <source>
        <dbReference type="Proteomes" id="UP001598112"/>
    </source>
</evidence>
<dbReference type="Gene3D" id="1.10.10.60">
    <property type="entry name" value="Homeodomain-like"/>
    <property type="match status" value="1"/>
</dbReference>
<feature type="transmembrane region" description="Helical" evidence="4">
    <location>
        <begin position="94"/>
        <end position="110"/>
    </location>
</feature>
<feature type="transmembrane region" description="Helical" evidence="4">
    <location>
        <begin position="152"/>
        <end position="171"/>
    </location>
</feature>
<reference evidence="6 7" key="1">
    <citation type="submission" date="2024-03" db="EMBL/GenBank/DDBJ databases">
        <title>Aquirufa genome sequencing.</title>
        <authorList>
            <person name="Pitt A."/>
            <person name="Hahn M.W."/>
        </authorList>
    </citation>
    <scope>NUCLEOTIDE SEQUENCE [LARGE SCALE GENOMIC DNA]</scope>
    <source>
        <strain evidence="6 7">KTFRIE-69F</strain>
    </source>
</reference>
<accession>A0ABW6DDM0</accession>
<evidence type="ECO:0000256" key="2">
    <source>
        <dbReference type="ARBA" id="ARBA00023125"/>
    </source>
</evidence>
<keyword evidence="1" id="KW-0805">Transcription regulation</keyword>
<feature type="transmembrane region" description="Helical" evidence="4">
    <location>
        <begin position="220"/>
        <end position="240"/>
    </location>
</feature>
<dbReference type="Pfam" id="PF12833">
    <property type="entry name" value="HTH_18"/>
    <property type="match status" value="1"/>
</dbReference>
<organism evidence="6 7">
    <name type="scientific">Aquirufa originis</name>
    <dbReference type="NCBI Taxonomy" id="3096514"/>
    <lineage>
        <taxon>Bacteria</taxon>
        <taxon>Pseudomonadati</taxon>
        <taxon>Bacteroidota</taxon>
        <taxon>Cytophagia</taxon>
        <taxon>Cytophagales</taxon>
        <taxon>Flectobacillaceae</taxon>
        <taxon>Aquirufa</taxon>
    </lineage>
</organism>
<evidence type="ECO:0000259" key="5">
    <source>
        <dbReference type="PROSITE" id="PS01124"/>
    </source>
</evidence>
<evidence type="ECO:0000313" key="6">
    <source>
        <dbReference type="EMBL" id="MFD3293398.1"/>
    </source>
</evidence>
<feature type="domain" description="HTH araC/xylS-type" evidence="5">
    <location>
        <begin position="280"/>
        <end position="382"/>
    </location>
</feature>
<keyword evidence="4" id="KW-0812">Transmembrane</keyword>
<evidence type="ECO:0000256" key="3">
    <source>
        <dbReference type="ARBA" id="ARBA00023163"/>
    </source>
</evidence>
<feature type="transmembrane region" description="Helical" evidence="4">
    <location>
        <begin position="187"/>
        <end position="208"/>
    </location>
</feature>
<feature type="transmembrane region" description="Helical" evidence="4">
    <location>
        <begin position="65"/>
        <end position="87"/>
    </location>
</feature>
<dbReference type="PROSITE" id="PS01124">
    <property type="entry name" value="HTH_ARAC_FAMILY_2"/>
    <property type="match status" value="1"/>
</dbReference>
<keyword evidence="3" id="KW-0804">Transcription</keyword>
<keyword evidence="7" id="KW-1185">Reference proteome</keyword>
<keyword evidence="4" id="KW-0472">Membrane</keyword>
<comment type="caution">
    <text evidence="6">The sequence shown here is derived from an EMBL/GenBank/DDBJ whole genome shotgun (WGS) entry which is preliminary data.</text>
</comment>
<dbReference type="SMART" id="SM00342">
    <property type="entry name" value="HTH_ARAC"/>
    <property type="match status" value="1"/>
</dbReference>
<feature type="transmembrane region" description="Helical" evidence="4">
    <location>
        <begin position="6"/>
        <end position="25"/>
    </location>
</feature>
<gene>
    <name evidence="6" type="ORF">SKC35_06845</name>
</gene>
<sequence length="385" mass="45234">MSNVGSLYLFSLVSSLCLLFGLNFLIRKGNLVVAKILAVQFLILAYLVVAAYYLMPEVIVVTPYFYRTSAPLFYILPPLNFMFMWYLLHPRAKFKWIHLVFFLPFLLQLIENTPYYLSSKEVKIEEVKWMLAQGDYFAYNPRFLWFDPYYHVYAKLGMYFVFYIAMVYYYVQFRRDKQNEVLFQKGVFHFWIIGILLFRFCTIFYLWYLFIYTGSGKSSFITTDYLLIAEFVFHLFYLAINPKLLDVKILAENLRGPEKEEVVLTDEEEVRLKTLASKVDEYFKTTEVFLNSQLTAELLGSLTGHPHRLIGQAIKHTHGISFRDYLNNYRIAYIEEKLSDPAYLAKSSIETIAEASGFGSRQSFYTAFKKAKGCTPKEYFNSRIG</sequence>